<reference evidence="1" key="1">
    <citation type="journal article" date="2020" name="Nature">
        <title>Giant virus diversity and host interactions through global metagenomics.</title>
        <authorList>
            <person name="Schulz F."/>
            <person name="Roux S."/>
            <person name="Paez-Espino D."/>
            <person name="Jungbluth S."/>
            <person name="Walsh D.A."/>
            <person name="Denef V.J."/>
            <person name="McMahon K.D."/>
            <person name="Konstantinidis K.T."/>
            <person name="Eloe-Fadrosh E.A."/>
            <person name="Kyrpides N.C."/>
            <person name="Woyke T."/>
        </authorList>
    </citation>
    <scope>NUCLEOTIDE SEQUENCE</scope>
    <source>
        <strain evidence="1">GVMAG-M-3300023179-27</strain>
    </source>
</reference>
<dbReference type="AlphaFoldDB" id="A0A6C0EDZ6"/>
<accession>A0A6C0EDZ6</accession>
<evidence type="ECO:0000313" key="1">
    <source>
        <dbReference type="EMBL" id="QHT26479.1"/>
    </source>
</evidence>
<sequence>MTKLILLFIYMGQSQSNQTLYNGIISEINKIITDYSLWTKDDICEKLSIIYYDKLIKFPKDQLKDAGTLIGIKYNSDIDKNDLCIKIINHYRARIELMTDIRDNLIKNYNKISKLSKGDICTNVNEYVDDFFKCDKMNGIWLNDEQYKYHLMKLKNNGKSKERLKYMSELNKEWKTNLESIKNIIKIIKNDKNNDMTDFTFNNLKTESQYILDKLDKIVNTYYTFIINLI</sequence>
<proteinExistence type="predicted"/>
<organism evidence="1">
    <name type="scientific">viral metagenome</name>
    <dbReference type="NCBI Taxonomy" id="1070528"/>
    <lineage>
        <taxon>unclassified sequences</taxon>
        <taxon>metagenomes</taxon>
        <taxon>organismal metagenomes</taxon>
    </lineage>
</organism>
<dbReference type="EMBL" id="MN739792">
    <property type="protein sequence ID" value="QHT26479.1"/>
    <property type="molecule type" value="Genomic_DNA"/>
</dbReference>
<protein>
    <submittedName>
        <fullName evidence="1">Uncharacterized protein</fullName>
    </submittedName>
</protein>
<name>A0A6C0EDZ6_9ZZZZ</name>